<dbReference type="Proteomes" id="UP000192408">
    <property type="component" value="Unassembled WGS sequence"/>
</dbReference>
<dbReference type="InterPro" id="IPR013825">
    <property type="entry name" value="Topo_IA_cen_sub2"/>
</dbReference>
<evidence type="ECO:0000256" key="4">
    <source>
        <dbReference type="ARBA" id="ARBA00022723"/>
    </source>
</evidence>
<reference evidence="20" key="1">
    <citation type="submission" date="2017-04" db="EMBL/GenBank/DDBJ databases">
        <authorList>
            <person name="Varghese N."/>
            <person name="Submissions S."/>
        </authorList>
    </citation>
    <scope>NUCLEOTIDE SEQUENCE [LARGE SCALE GENOMIC DNA]</scope>
    <source>
        <strain evidence="20">DSM 23072</strain>
    </source>
</reference>
<dbReference type="Gene3D" id="1.10.460.10">
    <property type="entry name" value="Topoisomerase I, domain 2"/>
    <property type="match status" value="1"/>
</dbReference>
<dbReference type="PANTHER" id="PTHR11390">
    <property type="entry name" value="PROKARYOTIC DNA TOPOISOMERASE"/>
    <property type="match status" value="1"/>
</dbReference>
<dbReference type="CDD" id="cd00186">
    <property type="entry name" value="TOP1Ac"/>
    <property type="match status" value="1"/>
</dbReference>
<feature type="domain" description="Topo IA-type catalytic" evidence="18">
    <location>
        <begin position="151"/>
        <end position="601"/>
    </location>
</feature>
<evidence type="ECO:0000256" key="7">
    <source>
        <dbReference type="ARBA" id="ARBA00022833"/>
    </source>
</evidence>
<dbReference type="EC" id="5.6.2.1" evidence="3"/>
<feature type="domain" description="Toprim" evidence="17">
    <location>
        <begin position="1"/>
        <end position="134"/>
    </location>
</feature>
<dbReference type="SMART" id="SM00493">
    <property type="entry name" value="TOPRIM"/>
    <property type="match status" value="1"/>
</dbReference>
<protein>
    <recommendedName>
        <fullName evidence="3">DNA topoisomerase</fullName>
        <ecNumber evidence="3">5.6.2.1</ecNumber>
    </recommendedName>
    <alternativeName>
        <fullName evidence="15">Omega-protein</fullName>
    </alternativeName>
    <alternativeName>
        <fullName evidence="14">Relaxing enzyme</fullName>
    </alternativeName>
    <alternativeName>
        <fullName evidence="12">Swivelase</fullName>
    </alternativeName>
    <alternativeName>
        <fullName evidence="13">Untwisting enzyme</fullName>
    </alternativeName>
</protein>
<dbReference type="SUPFAM" id="SSF56712">
    <property type="entry name" value="Prokaryotic type I DNA topoisomerase"/>
    <property type="match status" value="1"/>
</dbReference>
<dbReference type="InterPro" id="IPR023405">
    <property type="entry name" value="Topo_IA_core_domain"/>
</dbReference>
<dbReference type="FunFam" id="1.10.290.10:FF:000004">
    <property type="entry name" value="DNA topoisomerase 3"/>
    <property type="match status" value="1"/>
</dbReference>
<keyword evidence="20" id="KW-1185">Reference proteome</keyword>
<keyword evidence="6" id="KW-0863">Zinc-finger</keyword>
<dbReference type="EMBL" id="FWWV01000009">
    <property type="protein sequence ID" value="SMB82301.1"/>
    <property type="molecule type" value="Genomic_DNA"/>
</dbReference>
<dbReference type="InterPro" id="IPR013498">
    <property type="entry name" value="Topo_IA_Znf"/>
</dbReference>
<dbReference type="InterPro" id="IPR005738">
    <property type="entry name" value="TopoIII"/>
</dbReference>
<dbReference type="InterPro" id="IPR003602">
    <property type="entry name" value="Topo_IA_DNA-bd_dom"/>
</dbReference>
<evidence type="ECO:0000256" key="1">
    <source>
        <dbReference type="ARBA" id="ARBA00000213"/>
    </source>
</evidence>
<dbReference type="InterPro" id="IPR023406">
    <property type="entry name" value="Topo_IA_AS"/>
</dbReference>
<dbReference type="SUPFAM" id="SSF57783">
    <property type="entry name" value="Zinc beta-ribbon"/>
    <property type="match status" value="1"/>
</dbReference>
<dbReference type="PRINTS" id="PR00417">
    <property type="entry name" value="PRTPISMRASEI"/>
</dbReference>
<dbReference type="Pfam" id="PF01751">
    <property type="entry name" value="Toprim"/>
    <property type="match status" value="1"/>
</dbReference>
<dbReference type="AlphaFoldDB" id="A0A1W1UNC3"/>
<evidence type="ECO:0000256" key="10">
    <source>
        <dbReference type="ARBA" id="ARBA00023125"/>
    </source>
</evidence>
<evidence type="ECO:0000256" key="8">
    <source>
        <dbReference type="ARBA" id="ARBA00022842"/>
    </source>
</evidence>
<dbReference type="Gene3D" id="1.10.290.10">
    <property type="entry name" value="Topoisomerase I, domain 4"/>
    <property type="match status" value="1"/>
</dbReference>
<feature type="region of interest" description="Disordered" evidence="16">
    <location>
        <begin position="653"/>
        <end position="683"/>
    </location>
</feature>
<evidence type="ECO:0000256" key="5">
    <source>
        <dbReference type="ARBA" id="ARBA00022737"/>
    </source>
</evidence>
<dbReference type="InterPro" id="IPR000380">
    <property type="entry name" value="Topo_IA"/>
</dbReference>
<evidence type="ECO:0000313" key="19">
    <source>
        <dbReference type="EMBL" id="SMB82301.1"/>
    </source>
</evidence>
<dbReference type="InterPro" id="IPR003601">
    <property type="entry name" value="Topo_IA_2"/>
</dbReference>
<keyword evidence="4" id="KW-0479">Metal-binding</keyword>
<dbReference type="CDD" id="cd03362">
    <property type="entry name" value="TOPRIM_TopoIA_TopoIII"/>
    <property type="match status" value="1"/>
</dbReference>
<organism evidence="19 20">
    <name type="scientific">Pasteurella testudinis DSM 23072</name>
    <dbReference type="NCBI Taxonomy" id="1122938"/>
    <lineage>
        <taxon>Bacteria</taxon>
        <taxon>Pseudomonadati</taxon>
        <taxon>Pseudomonadota</taxon>
        <taxon>Gammaproteobacteria</taxon>
        <taxon>Pasteurellales</taxon>
        <taxon>Pasteurellaceae</taxon>
        <taxon>Pasteurella</taxon>
    </lineage>
</organism>
<evidence type="ECO:0000256" key="3">
    <source>
        <dbReference type="ARBA" id="ARBA00012891"/>
    </source>
</evidence>
<dbReference type="PROSITE" id="PS52039">
    <property type="entry name" value="TOPO_IA_2"/>
    <property type="match status" value="1"/>
</dbReference>
<dbReference type="InterPro" id="IPR013824">
    <property type="entry name" value="Topo_IA_cen_sub1"/>
</dbReference>
<proteinExistence type="inferred from homology"/>
<keyword evidence="9" id="KW-0799">Topoisomerase</keyword>
<dbReference type="InterPro" id="IPR006171">
    <property type="entry name" value="TOPRIM_dom"/>
</dbReference>
<dbReference type="Gene3D" id="3.40.50.140">
    <property type="match status" value="1"/>
</dbReference>
<dbReference type="GO" id="GO:0006310">
    <property type="term" value="P:DNA recombination"/>
    <property type="evidence" value="ECO:0007669"/>
    <property type="project" value="TreeGrafter"/>
</dbReference>
<dbReference type="Gene3D" id="2.70.20.10">
    <property type="entry name" value="Topoisomerase I, domain 3"/>
    <property type="match status" value="1"/>
</dbReference>
<dbReference type="NCBIfam" id="TIGR01056">
    <property type="entry name" value="topB"/>
    <property type="match status" value="1"/>
</dbReference>
<evidence type="ECO:0000256" key="9">
    <source>
        <dbReference type="ARBA" id="ARBA00023029"/>
    </source>
</evidence>
<dbReference type="GO" id="GO:0006281">
    <property type="term" value="P:DNA repair"/>
    <property type="evidence" value="ECO:0007669"/>
    <property type="project" value="TreeGrafter"/>
</dbReference>
<evidence type="ECO:0000256" key="15">
    <source>
        <dbReference type="ARBA" id="ARBA00032877"/>
    </source>
</evidence>
<feature type="compositionally biased region" description="Polar residues" evidence="16">
    <location>
        <begin position="665"/>
        <end position="676"/>
    </location>
</feature>
<keyword evidence="11 19" id="KW-0413">Isomerase</keyword>
<dbReference type="GO" id="GO:0003677">
    <property type="term" value="F:DNA binding"/>
    <property type="evidence" value="ECO:0007669"/>
    <property type="project" value="UniProtKB-KW"/>
</dbReference>
<dbReference type="InterPro" id="IPR013826">
    <property type="entry name" value="Topo_IA_cen_sub3"/>
</dbReference>
<dbReference type="Pfam" id="PF01131">
    <property type="entry name" value="Topoisom_bac"/>
    <property type="match status" value="1"/>
</dbReference>
<evidence type="ECO:0000256" key="12">
    <source>
        <dbReference type="ARBA" id="ARBA00030003"/>
    </source>
</evidence>
<evidence type="ECO:0000256" key="2">
    <source>
        <dbReference type="ARBA" id="ARBA00009446"/>
    </source>
</evidence>
<dbReference type="STRING" id="1122938.SAMN05660772_02040"/>
<dbReference type="PANTHER" id="PTHR11390:SF21">
    <property type="entry name" value="DNA TOPOISOMERASE 3-ALPHA"/>
    <property type="match status" value="1"/>
</dbReference>
<dbReference type="InterPro" id="IPR034144">
    <property type="entry name" value="TOPRIM_TopoIII"/>
</dbReference>
<dbReference type="InterPro" id="IPR013497">
    <property type="entry name" value="Topo_IA_cen"/>
</dbReference>
<comment type="catalytic activity">
    <reaction evidence="1">
        <text>ATP-independent breakage of single-stranded DNA, followed by passage and rejoining.</text>
        <dbReference type="EC" id="5.6.2.1"/>
    </reaction>
</comment>
<accession>A0A1W1UNC3</accession>
<keyword evidence="5" id="KW-0677">Repeat</keyword>
<dbReference type="Pfam" id="PF01396">
    <property type="entry name" value="Zn_ribbon_Top1"/>
    <property type="match status" value="1"/>
</dbReference>
<keyword evidence="8" id="KW-0460">Magnesium</keyword>
<dbReference type="GO" id="GO:0043597">
    <property type="term" value="C:cytoplasmic replication fork"/>
    <property type="evidence" value="ECO:0007669"/>
    <property type="project" value="TreeGrafter"/>
</dbReference>
<evidence type="ECO:0000256" key="6">
    <source>
        <dbReference type="ARBA" id="ARBA00022771"/>
    </source>
</evidence>
<keyword evidence="7" id="KW-0862">Zinc</keyword>
<dbReference type="GO" id="GO:0006265">
    <property type="term" value="P:DNA topological change"/>
    <property type="evidence" value="ECO:0007669"/>
    <property type="project" value="InterPro"/>
</dbReference>
<evidence type="ECO:0000256" key="14">
    <source>
        <dbReference type="ARBA" id="ARBA00032235"/>
    </source>
</evidence>
<sequence length="683" mass="76083">MKLFLCEKPSQAQDIGRCLGATKRGEGFISTHDGSVVVTWAVGHLVGMASPEAYGEQYQRWELDTLPILPTQWQLVKNPKTTKQLNVIKILLKKAQLVVVATDADREGEVIARELLDLFVYRGPVQRLWLSALDEASVRKALQQLRPGEHTVPLYHAGLARARADWLVGMNLTRLVTVLSRMKGYQSVMNVGRVQSPTLALVVNRDREIANFIPKPYFTLSTSLQNQQQQMFNAAWVAPVDYCDEDGRCLSESLVQQAAADIERIGKATVVEVETKREKKSPPLAFGLSSLQVACGKHWGMGAQEVLDIAQSLYETHKATTYPRTDCEYLPESMFAEVKTVLQRLYDADHSLGAVIKSLNLTQKSRIWNDSKITAHHGIIPTTGKIDISKMSDKELKVYDLIRRHYLAQFLPHFEVDKTVAQLHVGQHYLIAAGKVVVVSGWQALFARQPTSEAESAEQGLPQLKKNEICTILDISAKSLKTTPPKHYTEADLISAMKNAARFVQDERLKKQLRETEGLGTEATRAGIISNLVTKGFCEIKQKKYMVATESGHALVDSLPAIIKDPGMTALWEQALNQIAEGKLSLSDFMTKQAQFIQQLVNSIRQSGVNLSGIQTKKCPECSKIMRKINHEKGSFWGCSGYPDCKHTESAAAKKGAGSRRKQENPSTNISQQLANLQRKIDR</sequence>
<dbReference type="PROSITE" id="PS00396">
    <property type="entry name" value="TOPO_IA_1"/>
    <property type="match status" value="1"/>
</dbReference>
<dbReference type="GO" id="GO:0003917">
    <property type="term" value="F:DNA topoisomerase type I (single strand cut, ATP-independent) activity"/>
    <property type="evidence" value="ECO:0007669"/>
    <property type="project" value="UniProtKB-EC"/>
</dbReference>
<evidence type="ECO:0000256" key="16">
    <source>
        <dbReference type="SAM" id="MobiDB-lite"/>
    </source>
</evidence>
<comment type="similarity">
    <text evidence="2">Belongs to the type IA topoisomerase family.</text>
</comment>
<name>A0A1W1UNC3_9PAST</name>
<dbReference type="GO" id="GO:0008270">
    <property type="term" value="F:zinc ion binding"/>
    <property type="evidence" value="ECO:0007669"/>
    <property type="project" value="UniProtKB-KW"/>
</dbReference>
<keyword evidence="10" id="KW-0238">DNA-binding</keyword>
<evidence type="ECO:0000256" key="11">
    <source>
        <dbReference type="ARBA" id="ARBA00023235"/>
    </source>
</evidence>
<evidence type="ECO:0000259" key="18">
    <source>
        <dbReference type="PROSITE" id="PS52039"/>
    </source>
</evidence>
<evidence type="ECO:0000313" key="20">
    <source>
        <dbReference type="Proteomes" id="UP000192408"/>
    </source>
</evidence>
<dbReference type="NCBIfam" id="NF005829">
    <property type="entry name" value="PRK07726.1"/>
    <property type="match status" value="1"/>
</dbReference>
<evidence type="ECO:0000259" key="17">
    <source>
        <dbReference type="PROSITE" id="PS50880"/>
    </source>
</evidence>
<dbReference type="RefSeq" id="WP_084256519.1">
    <property type="nucleotide sequence ID" value="NZ_FWWV01000009.1"/>
</dbReference>
<evidence type="ECO:0000256" key="13">
    <source>
        <dbReference type="ARBA" id="ARBA00031985"/>
    </source>
</evidence>
<gene>
    <name evidence="19" type="ORF">SAMN05660772_02040</name>
</gene>
<dbReference type="PROSITE" id="PS50880">
    <property type="entry name" value="TOPRIM"/>
    <property type="match status" value="1"/>
</dbReference>
<dbReference type="Gene3D" id="3.30.65.10">
    <property type="entry name" value="Bacterial Topoisomerase I, domain 1"/>
    <property type="match status" value="1"/>
</dbReference>
<dbReference type="SMART" id="SM00436">
    <property type="entry name" value="TOP1Bc"/>
    <property type="match status" value="1"/>
</dbReference>
<dbReference type="SMART" id="SM00437">
    <property type="entry name" value="TOP1Ac"/>
    <property type="match status" value="1"/>
</dbReference>